<dbReference type="OrthoDB" id="407298at2759"/>
<keyword evidence="6" id="KW-0408">Iron</keyword>
<evidence type="ECO:0000256" key="6">
    <source>
        <dbReference type="ARBA" id="ARBA00023004"/>
    </source>
</evidence>
<evidence type="ECO:0000256" key="1">
    <source>
        <dbReference type="ARBA" id="ARBA00001970"/>
    </source>
</evidence>
<dbReference type="EMBL" id="JABBWG010000015">
    <property type="protein sequence ID" value="KAG1816824.1"/>
    <property type="molecule type" value="Genomic_DNA"/>
</dbReference>
<evidence type="ECO:0000256" key="8">
    <source>
        <dbReference type="SAM" id="Phobius"/>
    </source>
</evidence>
<keyword evidence="8" id="KW-0812">Transmembrane</keyword>
<keyword evidence="4" id="KW-0479">Metal-binding</keyword>
<sequence>MSTSNWTCPPAHTFIPATPGDRRSPCPALNALANHGYLPRNGQNIGLWHLIRAVQEVYNLSFIFAALLALAGVLLCGHAFHLDLDALAIHNKIEHDASLVHANALGQQRAPTEVDPKLLESFLSYADPRRGMSLYDLAQVRISREAQLARPLDFIHSQIGAGEAALCWLLLKQDSGRILSSTLLQWYGEERLPDNWARPRHIIGLLNARTKAVEVANIMSSLKKSTCRGPPTSSNFNVSFLGLRTTLKCDS</sequence>
<dbReference type="PANTHER" id="PTHR33577">
    <property type="entry name" value="STERIGMATOCYSTIN BIOSYNTHESIS PEROXIDASE STCC-RELATED"/>
    <property type="match status" value="1"/>
</dbReference>
<dbReference type="InterPro" id="IPR036851">
    <property type="entry name" value="Chloroperoxidase-like_sf"/>
</dbReference>
<organism evidence="10 11">
    <name type="scientific">Suillus subaureus</name>
    <dbReference type="NCBI Taxonomy" id="48587"/>
    <lineage>
        <taxon>Eukaryota</taxon>
        <taxon>Fungi</taxon>
        <taxon>Dikarya</taxon>
        <taxon>Basidiomycota</taxon>
        <taxon>Agaricomycotina</taxon>
        <taxon>Agaricomycetes</taxon>
        <taxon>Agaricomycetidae</taxon>
        <taxon>Boletales</taxon>
        <taxon>Suillineae</taxon>
        <taxon>Suillaceae</taxon>
        <taxon>Suillus</taxon>
    </lineage>
</organism>
<keyword evidence="11" id="KW-1185">Reference proteome</keyword>
<gene>
    <name evidence="10" type="ORF">BJ212DRAFT_1446871</name>
</gene>
<dbReference type="PROSITE" id="PS51405">
    <property type="entry name" value="HEME_HALOPEROXIDASE"/>
    <property type="match status" value="1"/>
</dbReference>
<dbReference type="PANTHER" id="PTHR33577:SF9">
    <property type="entry name" value="PEROXIDASE STCC"/>
    <property type="match status" value="1"/>
</dbReference>
<dbReference type="Gene3D" id="1.10.489.10">
    <property type="entry name" value="Chloroperoxidase-like"/>
    <property type="match status" value="1"/>
</dbReference>
<dbReference type="InterPro" id="IPR000028">
    <property type="entry name" value="Chloroperoxidase"/>
</dbReference>
<evidence type="ECO:0000313" key="11">
    <source>
        <dbReference type="Proteomes" id="UP000807769"/>
    </source>
</evidence>
<evidence type="ECO:0000259" key="9">
    <source>
        <dbReference type="PROSITE" id="PS51405"/>
    </source>
</evidence>
<dbReference type="RefSeq" id="XP_041193384.1">
    <property type="nucleotide sequence ID" value="XM_041338313.1"/>
</dbReference>
<keyword evidence="8" id="KW-0472">Membrane</keyword>
<keyword evidence="8" id="KW-1133">Transmembrane helix</keyword>
<dbReference type="Proteomes" id="UP000807769">
    <property type="component" value="Unassembled WGS sequence"/>
</dbReference>
<evidence type="ECO:0000256" key="4">
    <source>
        <dbReference type="ARBA" id="ARBA00022723"/>
    </source>
</evidence>
<dbReference type="SUPFAM" id="SSF47571">
    <property type="entry name" value="Cloroperoxidase"/>
    <property type="match status" value="1"/>
</dbReference>
<keyword evidence="3" id="KW-0349">Heme</keyword>
<keyword evidence="2" id="KW-0575">Peroxidase</keyword>
<comment type="caution">
    <text evidence="10">The sequence shown here is derived from an EMBL/GenBank/DDBJ whole genome shotgun (WGS) entry which is preliminary data.</text>
</comment>
<evidence type="ECO:0000256" key="2">
    <source>
        <dbReference type="ARBA" id="ARBA00022559"/>
    </source>
</evidence>
<feature type="domain" description="Heme haloperoxidase family profile" evidence="9">
    <location>
        <begin position="10"/>
        <end position="210"/>
    </location>
</feature>
<reference evidence="10" key="1">
    <citation type="journal article" date="2020" name="New Phytol.">
        <title>Comparative genomics reveals dynamic genome evolution in host specialist ectomycorrhizal fungi.</title>
        <authorList>
            <person name="Lofgren L.A."/>
            <person name="Nguyen N.H."/>
            <person name="Vilgalys R."/>
            <person name="Ruytinx J."/>
            <person name="Liao H.L."/>
            <person name="Branco S."/>
            <person name="Kuo A."/>
            <person name="LaButti K."/>
            <person name="Lipzen A."/>
            <person name="Andreopoulos W."/>
            <person name="Pangilinan J."/>
            <person name="Riley R."/>
            <person name="Hundley H."/>
            <person name="Na H."/>
            <person name="Barry K."/>
            <person name="Grigoriev I.V."/>
            <person name="Stajich J.E."/>
            <person name="Kennedy P.G."/>
        </authorList>
    </citation>
    <scope>NUCLEOTIDE SEQUENCE</scope>
    <source>
        <strain evidence="10">MN1</strain>
    </source>
</reference>
<evidence type="ECO:0000313" key="10">
    <source>
        <dbReference type="EMBL" id="KAG1816824.1"/>
    </source>
</evidence>
<dbReference type="AlphaFoldDB" id="A0A9P7EBC2"/>
<keyword evidence="5" id="KW-0560">Oxidoreductase</keyword>
<feature type="transmembrane region" description="Helical" evidence="8">
    <location>
        <begin position="57"/>
        <end position="80"/>
    </location>
</feature>
<dbReference type="Pfam" id="PF01328">
    <property type="entry name" value="Peroxidase_2"/>
    <property type="match status" value="1"/>
</dbReference>
<comment type="cofactor">
    <cofactor evidence="1">
        <name>heme b</name>
        <dbReference type="ChEBI" id="CHEBI:60344"/>
    </cofactor>
</comment>
<dbReference type="GeneID" id="64632329"/>
<proteinExistence type="inferred from homology"/>
<evidence type="ECO:0000256" key="5">
    <source>
        <dbReference type="ARBA" id="ARBA00023002"/>
    </source>
</evidence>
<accession>A0A9P7EBC2</accession>
<evidence type="ECO:0000256" key="3">
    <source>
        <dbReference type="ARBA" id="ARBA00022617"/>
    </source>
</evidence>
<evidence type="ECO:0000256" key="7">
    <source>
        <dbReference type="ARBA" id="ARBA00025795"/>
    </source>
</evidence>
<comment type="similarity">
    <text evidence="7">Belongs to the chloroperoxidase family.</text>
</comment>
<protein>
    <submittedName>
        <fullName evidence="10">Chloroperoxidase</fullName>
    </submittedName>
</protein>
<dbReference type="GO" id="GO:0046872">
    <property type="term" value="F:metal ion binding"/>
    <property type="evidence" value="ECO:0007669"/>
    <property type="project" value="UniProtKB-KW"/>
</dbReference>
<name>A0A9P7EBC2_9AGAM</name>
<dbReference type="GO" id="GO:0004601">
    <property type="term" value="F:peroxidase activity"/>
    <property type="evidence" value="ECO:0007669"/>
    <property type="project" value="UniProtKB-KW"/>
</dbReference>